<evidence type="ECO:0000313" key="3">
    <source>
        <dbReference type="Proteomes" id="UP001160148"/>
    </source>
</evidence>
<keyword evidence="1" id="KW-0732">Signal</keyword>
<gene>
    <name evidence="2" type="ORF">MEUPH1_LOCUS22115</name>
</gene>
<feature type="signal peptide" evidence="1">
    <location>
        <begin position="1"/>
        <end position="35"/>
    </location>
</feature>
<proteinExistence type="predicted"/>
<protein>
    <submittedName>
        <fullName evidence="2">Uncharacterized protein</fullName>
    </submittedName>
</protein>
<dbReference type="EMBL" id="CARXXK010000005">
    <property type="protein sequence ID" value="CAI6367662.1"/>
    <property type="molecule type" value="Genomic_DNA"/>
</dbReference>
<organism evidence="2 3">
    <name type="scientific">Macrosiphum euphorbiae</name>
    <name type="common">potato aphid</name>
    <dbReference type="NCBI Taxonomy" id="13131"/>
    <lineage>
        <taxon>Eukaryota</taxon>
        <taxon>Metazoa</taxon>
        <taxon>Ecdysozoa</taxon>
        <taxon>Arthropoda</taxon>
        <taxon>Hexapoda</taxon>
        <taxon>Insecta</taxon>
        <taxon>Pterygota</taxon>
        <taxon>Neoptera</taxon>
        <taxon>Paraneoptera</taxon>
        <taxon>Hemiptera</taxon>
        <taxon>Sternorrhyncha</taxon>
        <taxon>Aphidomorpha</taxon>
        <taxon>Aphidoidea</taxon>
        <taxon>Aphididae</taxon>
        <taxon>Macrosiphini</taxon>
        <taxon>Macrosiphum</taxon>
    </lineage>
</organism>
<keyword evidence="3" id="KW-1185">Reference proteome</keyword>
<reference evidence="2 3" key="1">
    <citation type="submission" date="2023-01" db="EMBL/GenBank/DDBJ databases">
        <authorList>
            <person name="Whitehead M."/>
        </authorList>
    </citation>
    <scope>NUCLEOTIDE SEQUENCE [LARGE SCALE GENOMIC DNA]</scope>
</reference>
<name>A0AAV0XJK8_9HEMI</name>
<dbReference type="Proteomes" id="UP001160148">
    <property type="component" value="Unassembled WGS sequence"/>
</dbReference>
<dbReference type="AlphaFoldDB" id="A0AAV0XJK8"/>
<sequence length="355" mass="40154">MTTTMMGHGGSIDISGQSLSLVLLLLLLPLRGGGGGGVLGLEEESGHIMDDLPDEHREKLELLTTVLAMDKQWSAVRSEKLKSEFAVEAELVKEFCPTLPDFGDETIDAIYISRKIMIHCPYSGMYVEFAVKALALSAQCMFNRHARLQLAVMISLPFEAIGQFAFHLKRLVGDYQLFANVLASIGVELHPLIALARYFSDVGRQWVTHTKSDKNEKKYKIRIKREADVLEELLEEYDCYCAVSPTIWYDQDQKDTVSLDMNTIEAKFSDPEPDDPSISTLPENEIPMEPTVRKAHKLRWVLLKVFKGLLLGKLPPEVWKLIFENNILVRQIEATKPKEGMLTKAGRTMKKIFRK</sequence>
<comment type="caution">
    <text evidence="2">The sequence shown here is derived from an EMBL/GenBank/DDBJ whole genome shotgun (WGS) entry which is preliminary data.</text>
</comment>
<feature type="chain" id="PRO_5043426755" evidence="1">
    <location>
        <begin position="36"/>
        <end position="355"/>
    </location>
</feature>
<evidence type="ECO:0000313" key="2">
    <source>
        <dbReference type="EMBL" id="CAI6367662.1"/>
    </source>
</evidence>
<evidence type="ECO:0000256" key="1">
    <source>
        <dbReference type="SAM" id="SignalP"/>
    </source>
</evidence>
<accession>A0AAV0XJK8</accession>